<proteinExistence type="predicted"/>
<reference evidence="1" key="1">
    <citation type="submission" date="2021-01" db="EMBL/GenBank/DDBJ databases">
        <authorList>
            <person name="Corre E."/>
            <person name="Pelletier E."/>
            <person name="Niang G."/>
            <person name="Scheremetjew M."/>
            <person name="Finn R."/>
            <person name="Kale V."/>
            <person name="Holt S."/>
            <person name="Cochrane G."/>
            <person name="Meng A."/>
            <person name="Brown T."/>
            <person name="Cohen L."/>
        </authorList>
    </citation>
    <scope>NUCLEOTIDE SEQUENCE</scope>
    <source>
        <strain evidence="1">UIO037</strain>
    </source>
</reference>
<name>A0A7S4MZ21_9EUKA</name>
<dbReference type="AlphaFoldDB" id="A0A7S4MZ21"/>
<organism evidence="1">
    <name type="scientific">Prymnesium polylepis</name>
    <dbReference type="NCBI Taxonomy" id="72548"/>
    <lineage>
        <taxon>Eukaryota</taxon>
        <taxon>Haptista</taxon>
        <taxon>Haptophyta</taxon>
        <taxon>Prymnesiophyceae</taxon>
        <taxon>Prymnesiales</taxon>
        <taxon>Prymnesiaceae</taxon>
        <taxon>Prymnesium</taxon>
    </lineage>
</organism>
<evidence type="ECO:0000313" key="1">
    <source>
        <dbReference type="EMBL" id="CAE2254850.1"/>
    </source>
</evidence>
<protein>
    <submittedName>
        <fullName evidence="1">Uncharacterized protein</fullName>
    </submittedName>
</protein>
<dbReference type="EMBL" id="HBKO01033847">
    <property type="protein sequence ID" value="CAE2254850.1"/>
    <property type="molecule type" value="Transcribed_RNA"/>
</dbReference>
<sequence>MPIAKDSAKLAREELLAVLDSLPADHFDGPADARIPPGDAVYMDWLLTTTRHFANQAFVVSQLMHQQGGDDELRELGPYGYTERYRVNQVLFFFLDQVLDNLVEMNKDLVEADIAPMRAFGGRRQGWFWFMGAAEGGALLYDADADLLFVVKGLVSSLDFLLSAAKLATPCELYMTLLPWADAAGTPMITYDGILLHEKINPLAPMGLRSGDDERAAIDARAAEIVAKPPIAALGPEHARPQCTRLVENLQTVWQDATFELPTRLAILDPSVLGSPDAPPEAAARWWEAAEDELGIDHLSVGA</sequence>
<gene>
    <name evidence="1" type="ORF">CPOL0286_LOCUS15355</name>
</gene>
<accession>A0A7S4MZ21</accession>